<keyword evidence="3" id="KW-1185">Reference proteome</keyword>
<dbReference type="GO" id="GO:0006355">
    <property type="term" value="P:regulation of DNA-templated transcription"/>
    <property type="evidence" value="ECO:0007669"/>
    <property type="project" value="InterPro"/>
</dbReference>
<dbReference type="InterPro" id="IPR000014">
    <property type="entry name" value="PAS"/>
</dbReference>
<dbReference type="Pfam" id="PF00989">
    <property type="entry name" value="PAS"/>
    <property type="match status" value="1"/>
</dbReference>
<dbReference type="InterPro" id="IPR013767">
    <property type="entry name" value="PAS_fold"/>
</dbReference>
<protein>
    <submittedName>
        <fullName evidence="2">Histidine kinase</fullName>
    </submittedName>
</protein>
<evidence type="ECO:0000313" key="3">
    <source>
        <dbReference type="Proteomes" id="UP000070250"/>
    </source>
</evidence>
<keyword evidence="2" id="KW-0808">Transferase</keyword>
<accession>A0A127FEL3</accession>
<name>A0A127FEL3_STEDE</name>
<dbReference type="PROSITE" id="PS50112">
    <property type="entry name" value="PAS"/>
    <property type="match status" value="1"/>
</dbReference>
<dbReference type="Gene3D" id="3.30.450.20">
    <property type="entry name" value="PAS domain"/>
    <property type="match status" value="1"/>
</dbReference>
<evidence type="ECO:0000313" key="2">
    <source>
        <dbReference type="EMBL" id="AMN48308.1"/>
    </source>
</evidence>
<dbReference type="InterPro" id="IPR035965">
    <property type="entry name" value="PAS-like_dom_sf"/>
</dbReference>
<dbReference type="PATRIC" id="fig|465721.4.peg.3125"/>
<dbReference type="NCBIfam" id="TIGR00229">
    <property type="entry name" value="sensory_box"/>
    <property type="match status" value="1"/>
</dbReference>
<feature type="domain" description="PAS" evidence="1">
    <location>
        <begin position="1"/>
        <end position="63"/>
    </location>
</feature>
<dbReference type="EMBL" id="CP011971">
    <property type="protein sequence ID" value="AMN48308.1"/>
    <property type="molecule type" value="Genomic_DNA"/>
</dbReference>
<dbReference type="CDD" id="cd00130">
    <property type="entry name" value="PAS"/>
    <property type="match status" value="1"/>
</dbReference>
<evidence type="ECO:0000259" key="1">
    <source>
        <dbReference type="PROSITE" id="PS50112"/>
    </source>
</evidence>
<dbReference type="STRING" id="465721.ACG33_14610"/>
<sequence length="131" mass="14511">MEAAADAIIVADAVGSIVFWNAAAERIFGYGRDEAVRQALDIIIPERLRRRHAEGYAQVMRTGVTKYGADVLRVPAVHKDGHTLSIAFTVTLMSAAGQDRLIVATVRDETQRWQEEHSLRQRLAALEAANR</sequence>
<proteinExistence type="predicted"/>
<reference evidence="2 3" key="1">
    <citation type="submission" date="2015-06" db="EMBL/GenBank/DDBJ databases">
        <title>A Comprehensive Approach to Explore the Metabolic and Phylogenetic Diversity of Bacterial Steroid Degradation in the Environment: Testosterone as an Example.</title>
        <authorList>
            <person name="Yang F.-C."/>
            <person name="Chen Y.-L."/>
            <person name="Yu C.-P."/>
            <person name="Tang S.-L."/>
            <person name="Wang P.-H."/>
            <person name="Ismail W."/>
            <person name="Wang C.-H."/>
            <person name="Yang C.-Y."/>
            <person name="Chiang Y.-R."/>
        </authorList>
    </citation>
    <scope>NUCLEOTIDE SEQUENCE [LARGE SCALE GENOMIC DNA]</scope>
    <source>
        <strain evidence="2 3">DSM 18526</strain>
    </source>
</reference>
<dbReference type="Proteomes" id="UP000070250">
    <property type="component" value="Chromosome"/>
</dbReference>
<dbReference type="GO" id="GO:0016301">
    <property type="term" value="F:kinase activity"/>
    <property type="evidence" value="ECO:0007669"/>
    <property type="project" value="UniProtKB-KW"/>
</dbReference>
<dbReference type="SUPFAM" id="SSF55785">
    <property type="entry name" value="PYP-like sensor domain (PAS domain)"/>
    <property type="match status" value="1"/>
</dbReference>
<organism evidence="2 3">
    <name type="scientific">Steroidobacter denitrificans</name>
    <dbReference type="NCBI Taxonomy" id="465721"/>
    <lineage>
        <taxon>Bacteria</taxon>
        <taxon>Pseudomonadati</taxon>
        <taxon>Pseudomonadota</taxon>
        <taxon>Gammaproteobacteria</taxon>
        <taxon>Steroidobacterales</taxon>
        <taxon>Steroidobacteraceae</taxon>
        <taxon>Steroidobacter</taxon>
    </lineage>
</organism>
<keyword evidence="2" id="KW-0418">Kinase</keyword>
<gene>
    <name evidence="2" type="ORF">ACG33_14610</name>
</gene>
<dbReference type="AlphaFoldDB" id="A0A127FEL3"/>
<dbReference type="SMART" id="SM00091">
    <property type="entry name" value="PAS"/>
    <property type="match status" value="1"/>
</dbReference>
<dbReference type="KEGG" id="sdf:ACG33_14610"/>